<dbReference type="AlphaFoldDB" id="A0A6J8DIV2"/>
<evidence type="ECO:0000313" key="4">
    <source>
        <dbReference type="Proteomes" id="UP000507470"/>
    </source>
</evidence>
<comment type="similarity">
    <text evidence="1">Belongs to the small GTPase superfamily. RGK family.</text>
</comment>
<dbReference type="EMBL" id="CACVKT020007319">
    <property type="protein sequence ID" value="CAC5407054.1"/>
    <property type="molecule type" value="Genomic_DNA"/>
</dbReference>
<dbReference type="PANTHER" id="PTHR45775:SF6">
    <property type="entry name" value="RAD, GEM_KIR FAMILY MEMBER 2, ISOFORM C"/>
    <property type="match status" value="1"/>
</dbReference>
<dbReference type="GO" id="GO:0005886">
    <property type="term" value="C:plasma membrane"/>
    <property type="evidence" value="ECO:0007669"/>
    <property type="project" value="TreeGrafter"/>
</dbReference>
<dbReference type="GO" id="GO:0005246">
    <property type="term" value="F:calcium channel regulator activity"/>
    <property type="evidence" value="ECO:0007669"/>
    <property type="project" value="TreeGrafter"/>
</dbReference>
<dbReference type="GO" id="GO:0003924">
    <property type="term" value="F:GTPase activity"/>
    <property type="evidence" value="ECO:0007669"/>
    <property type="project" value="InterPro"/>
</dbReference>
<organism evidence="3 4">
    <name type="scientific">Mytilus coruscus</name>
    <name type="common">Sea mussel</name>
    <dbReference type="NCBI Taxonomy" id="42192"/>
    <lineage>
        <taxon>Eukaryota</taxon>
        <taxon>Metazoa</taxon>
        <taxon>Spiralia</taxon>
        <taxon>Lophotrochozoa</taxon>
        <taxon>Mollusca</taxon>
        <taxon>Bivalvia</taxon>
        <taxon>Autobranchia</taxon>
        <taxon>Pteriomorphia</taxon>
        <taxon>Mytilida</taxon>
        <taxon>Mytiloidea</taxon>
        <taxon>Mytilidae</taxon>
        <taxon>Mytilinae</taxon>
        <taxon>Mytilus</taxon>
    </lineage>
</organism>
<keyword evidence="4" id="KW-1185">Reference proteome</keyword>
<keyword evidence="2" id="KW-0597">Phosphoprotein</keyword>
<gene>
    <name evidence="3" type="ORF">MCOR_40566</name>
</gene>
<dbReference type="SUPFAM" id="SSF52540">
    <property type="entry name" value="P-loop containing nucleoside triphosphate hydrolases"/>
    <property type="match status" value="1"/>
</dbReference>
<accession>A0A6J8DIV2</accession>
<reference evidence="3 4" key="1">
    <citation type="submission" date="2020-06" db="EMBL/GenBank/DDBJ databases">
        <authorList>
            <person name="Li R."/>
            <person name="Bekaert M."/>
        </authorList>
    </citation>
    <scope>NUCLEOTIDE SEQUENCE [LARGE SCALE GENOMIC DNA]</scope>
    <source>
        <strain evidence="4">wild</strain>
    </source>
</reference>
<dbReference type="Gene3D" id="3.40.50.300">
    <property type="entry name" value="P-loop containing nucleotide triphosphate hydrolases"/>
    <property type="match status" value="1"/>
</dbReference>
<name>A0A6J8DIV2_MYTCO</name>
<dbReference type="SMART" id="SM00175">
    <property type="entry name" value="RAB"/>
    <property type="match status" value="1"/>
</dbReference>
<evidence type="ECO:0000256" key="2">
    <source>
        <dbReference type="ARBA" id="ARBA00022553"/>
    </source>
</evidence>
<dbReference type="SMART" id="SM00173">
    <property type="entry name" value="RAS"/>
    <property type="match status" value="1"/>
</dbReference>
<dbReference type="InterPro" id="IPR027417">
    <property type="entry name" value="P-loop_NTPase"/>
</dbReference>
<proteinExistence type="inferred from homology"/>
<dbReference type="PROSITE" id="PS51419">
    <property type="entry name" value="RAB"/>
    <property type="match status" value="1"/>
</dbReference>
<dbReference type="Pfam" id="PF00071">
    <property type="entry name" value="Ras"/>
    <property type="match status" value="1"/>
</dbReference>
<dbReference type="GO" id="GO:0005525">
    <property type="term" value="F:GTP binding"/>
    <property type="evidence" value="ECO:0007669"/>
    <property type="project" value="InterPro"/>
</dbReference>
<dbReference type="InterPro" id="IPR051641">
    <property type="entry name" value="RGK_GTP-binding_reg"/>
</dbReference>
<dbReference type="InterPro" id="IPR001806">
    <property type="entry name" value="Small_GTPase"/>
</dbReference>
<dbReference type="Proteomes" id="UP000507470">
    <property type="component" value="Unassembled WGS sequence"/>
</dbReference>
<protein>
    <submittedName>
        <fullName evidence="3">Uncharacterized protein</fullName>
    </submittedName>
</protein>
<sequence length="340" mass="38491">MIDSSQFDELFQESVSPVNSRLQRSRLKSRSEPNSPAGSFKRKLKVKQLIDEENRRNSLPVPIISNLSSSCDDILIEKRRPIRRFRSSKLISGGITGIEDKRDSYASLNIPKDLERRRLSSETSEDSAICCGCSSTCLPGYYRVCVIGADAVGKRTLINKFMCSDVMTTDGDDDDRFVTVVIDNEESTLEFVDFSEDEDQRYPVDAYIVVFSVYEKSSYDIACRFLQCIRNDQFSDRPIILVANKVDLVRKRQITKEEARNLASKFNCKYIETSATLNIKVDKLLLGILKQIKNKLQPEVKESGELSTKGAIKRGSIGLLSRLFHLKPKVKVNSDDVFAL</sequence>
<evidence type="ECO:0000256" key="1">
    <source>
        <dbReference type="ARBA" id="ARBA00008846"/>
    </source>
</evidence>
<dbReference type="OrthoDB" id="5239715at2759"/>
<evidence type="ECO:0000313" key="3">
    <source>
        <dbReference type="EMBL" id="CAC5407054.1"/>
    </source>
</evidence>
<dbReference type="PRINTS" id="PR00449">
    <property type="entry name" value="RASTRNSFRMNG"/>
</dbReference>
<dbReference type="PROSITE" id="PS51421">
    <property type="entry name" value="RAS"/>
    <property type="match status" value="1"/>
</dbReference>
<dbReference type="PANTHER" id="PTHR45775">
    <property type="entry name" value="RAD, GEM/KIR FAMILY MEMBER 2, ISOFORM C"/>
    <property type="match status" value="1"/>
</dbReference>